<dbReference type="SUPFAM" id="SSF48097">
    <property type="entry name" value="Regulator of G-protein signaling, RGS"/>
    <property type="match status" value="1"/>
</dbReference>
<feature type="transmembrane region" description="Helical" evidence="2">
    <location>
        <begin position="68"/>
        <end position="89"/>
    </location>
</feature>
<reference evidence="3 4" key="1">
    <citation type="submission" date="2016-08" db="EMBL/GenBank/DDBJ databases">
        <title>A Parts List for Fungal Cellulosomes Revealed by Comparative Genomics.</title>
        <authorList>
            <consortium name="DOE Joint Genome Institute"/>
            <person name="Haitjema C.H."/>
            <person name="Gilmore S.P."/>
            <person name="Henske J.K."/>
            <person name="Solomon K.V."/>
            <person name="De Groot R."/>
            <person name="Kuo A."/>
            <person name="Mondo S.J."/>
            <person name="Salamov A.A."/>
            <person name="Labutti K."/>
            <person name="Zhao Z."/>
            <person name="Chiniquy J."/>
            <person name="Barry K."/>
            <person name="Brewer H.M."/>
            <person name="Purvine S.O."/>
            <person name="Wright A.T."/>
            <person name="Boxma B."/>
            <person name="Van Alen T."/>
            <person name="Hackstein J.H."/>
            <person name="Baker S.E."/>
            <person name="Grigoriev I.V."/>
            <person name="O'Malley M.A."/>
        </authorList>
    </citation>
    <scope>NUCLEOTIDE SEQUENCE [LARGE SCALE GENOMIC DNA]</scope>
    <source>
        <strain evidence="3 4">G1</strain>
    </source>
</reference>
<evidence type="ECO:0008006" key="5">
    <source>
        <dbReference type="Google" id="ProtNLM"/>
    </source>
</evidence>
<evidence type="ECO:0000256" key="2">
    <source>
        <dbReference type="SAM" id="Phobius"/>
    </source>
</evidence>
<evidence type="ECO:0000313" key="4">
    <source>
        <dbReference type="Proteomes" id="UP000193920"/>
    </source>
</evidence>
<keyword evidence="2" id="KW-0472">Membrane</keyword>
<dbReference type="AlphaFoldDB" id="A0A1Y2ECR7"/>
<feature type="compositionally biased region" description="Low complexity" evidence="1">
    <location>
        <begin position="575"/>
        <end position="592"/>
    </location>
</feature>
<comment type="caution">
    <text evidence="3">The sequence shown here is derived from an EMBL/GenBank/DDBJ whole genome shotgun (WGS) entry which is preliminary data.</text>
</comment>
<keyword evidence="4" id="KW-1185">Reference proteome</keyword>
<keyword evidence="2" id="KW-1133">Transmembrane helix</keyword>
<feature type="transmembrane region" description="Helical" evidence="2">
    <location>
        <begin position="148"/>
        <end position="170"/>
    </location>
</feature>
<feature type="region of interest" description="Disordered" evidence="1">
    <location>
        <begin position="412"/>
        <end position="431"/>
    </location>
</feature>
<protein>
    <recommendedName>
        <fullName evidence="5">RGS domain-containing protein</fullName>
    </recommendedName>
</protein>
<name>A0A1Y2ECR7_9FUNG</name>
<feature type="transmembrane region" description="Helical" evidence="2">
    <location>
        <begin position="195"/>
        <end position="217"/>
    </location>
</feature>
<feature type="transmembrane region" description="Helical" evidence="2">
    <location>
        <begin position="285"/>
        <end position="308"/>
    </location>
</feature>
<accession>A0A1Y2ECR7</accession>
<keyword evidence="2" id="KW-0812">Transmembrane</keyword>
<organism evidence="3 4">
    <name type="scientific">Neocallimastix californiae</name>
    <dbReference type="NCBI Taxonomy" id="1754190"/>
    <lineage>
        <taxon>Eukaryota</taxon>
        <taxon>Fungi</taxon>
        <taxon>Fungi incertae sedis</taxon>
        <taxon>Chytridiomycota</taxon>
        <taxon>Chytridiomycota incertae sedis</taxon>
        <taxon>Neocallimastigomycetes</taxon>
        <taxon>Neocallimastigales</taxon>
        <taxon>Neocallimastigaceae</taxon>
        <taxon>Neocallimastix</taxon>
    </lineage>
</organism>
<dbReference type="Proteomes" id="UP000193920">
    <property type="component" value="Unassembled WGS sequence"/>
</dbReference>
<sequence length="742" mass="84636">MGYTKNKMDNQMKPKISLWLFWKKRNHHLINYRPVMLCLMTGIFSAFYNTLLPIITYFTENKDSSNRNSYICIIPLVFTIVFAPTSLMANLSRFIKIYLLNRRDFVRLKLYNKNNSNAFNMNESEGGERSLEPNTYLKRLNKLVSKQITIGVFLVPYIFLILLGGTIIAFEFYKEKDCSKTSNQGSECGVCNQGIILYSPIMLLIAAVSFIIPYMFIDLYSTVNIISKLDIVVNFIGIFLGSILFVSSLFVILDKDKLKSQDYKASEKGEVVKYYLFSQFRNNSLFFLIPSFVAFFWAIIVPLIEVYVSDFKLKNKKLLGKKEFTRLLVSSRYIDSLKSIAVKSYCVELVIFWESHMKLMKRIYDEVIKDQMEDGKIIGEEGQFPFNKDQKSISRESTTLSNYSYPNNSIANRNANSNYNPNLSSNSKTNSNTNFNFNSNSNFSYDSNSSLNSSLQPNYDLLLGLNKNIFGSDNDRIIYTGCYSNSGINPNLINYVIRENEEKEKEKDIYSSSPMGNTTLVNNRNRGFSLDDVHQPTRSNSNSNSNIQINMNNMNYGKGGSYGKGNYGSNGGMGNDNSTTSHSSYSSQNQMYSNNDKAGLLYRSDSNVSYGQNSTSSTLGGGNRYNSSVNNSMSMSYNSFSKNSNKRKANSNFNSNTEIFYEIFNVNPYHVVLPPKYWSGYNQLYHAFISEKSLATVNINDSTANKLNRGIKIRNYTIDMFFPAIAETVDLIYQNLYPKLVK</sequence>
<proteinExistence type="predicted"/>
<gene>
    <name evidence="3" type="ORF">LY90DRAFT_504226</name>
</gene>
<feature type="region of interest" description="Disordered" evidence="1">
    <location>
        <begin position="567"/>
        <end position="592"/>
    </location>
</feature>
<dbReference type="EMBL" id="MCOG01000044">
    <property type="protein sequence ID" value="ORY69379.1"/>
    <property type="molecule type" value="Genomic_DNA"/>
</dbReference>
<dbReference type="InterPro" id="IPR036305">
    <property type="entry name" value="RGS_sf"/>
</dbReference>
<feature type="transmembrane region" description="Helical" evidence="2">
    <location>
        <begin position="229"/>
        <end position="253"/>
    </location>
</feature>
<dbReference type="OrthoDB" id="2155120at2759"/>
<evidence type="ECO:0000256" key="1">
    <source>
        <dbReference type="SAM" id="MobiDB-lite"/>
    </source>
</evidence>
<evidence type="ECO:0000313" key="3">
    <source>
        <dbReference type="EMBL" id="ORY69379.1"/>
    </source>
</evidence>
<feature type="transmembrane region" description="Helical" evidence="2">
    <location>
        <begin position="30"/>
        <end position="48"/>
    </location>
</feature>